<name>A0A9Q5D1Q1_9BACT</name>
<gene>
    <name evidence="1" type="ORF">ECE50_020495</name>
</gene>
<dbReference type="Gene3D" id="3.90.840.10">
    <property type="entry name" value="Thiol-activated cytolysin superfamily/Thiol-activated cytolysin, alpha-beta domain"/>
    <property type="match status" value="1"/>
</dbReference>
<dbReference type="PRINTS" id="PR01400">
    <property type="entry name" value="TACYTOLYSIN"/>
</dbReference>
<comment type="caution">
    <text evidence="1">The sequence shown here is derived from an EMBL/GenBank/DDBJ whole genome shotgun (WGS) entry which is preliminary data.</text>
</comment>
<evidence type="ECO:0000313" key="2">
    <source>
        <dbReference type="Proteomes" id="UP000281028"/>
    </source>
</evidence>
<dbReference type="AlphaFoldDB" id="A0A9Q5D1Q1"/>
<dbReference type="InterPro" id="IPR036363">
    <property type="entry name" value="Thiol_cytolysin_ab_sf"/>
</dbReference>
<dbReference type="InterPro" id="IPR001869">
    <property type="entry name" value="Thiol_cytolysin"/>
</dbReference>
<keyword evidence="2" id="KW-1185">Reference proteome</keyword>
<reference evidence="1" key="1">
    <citation type="submission" date="2020-05" db="EMBL/GenBank/DDBJ databases">
        <title>Chitinophaga laudate sp. nov., isolated from a tropical peat swamp.</title>
        <authorList>
            <person name="Goh C.B.S."/>
            <person name="Lee M.S."/>
            <person name="Parimannan S."/>
            <person name="Pasbakhsh P."/>
            <person name="Yule C.M."/>
            <person name="Rajandas H."/>
            <person name="Loke S."/>
            <person name="Croft L."/>
            <person name="Tan J.B.L."/>
        </authorList>
    </citation>
    <scope>NUCLEOTIDE SEQUENCE</scope>
    <source>
        <strain evidence="1">Mgbs1</strain>
    </source>
</reference>
<dbReference type="Gene3D" id="3.40.30.40">
    <property type="entry name" value="Perfringolysin"/>
    <property type="match status" value="1"/>
</dbReference>
<dbReference type="Proteomes" id="UP000281028">
    <property type="component" value="Unassembled WGS sequence"/>
</dbReference>
<organism evidence="1 2">
    <name type="scientific">Chitinophaga solisilvae</name>
    <dbReference type="NCBI Taxonomy" id="1233460"/>
    <lineage>
        <taxon>Bacteria</taxon>
        <taxon>Pseudomonadati</taxon>
        <taxon>Bacteroidota</taxon>
        <taxon>Chitinophagia</taxon>
        <taxon>Chitinophagales</taxon>
        <taxon>Chitinophagaceae</taxon>
        <taxon>Chitinophaga</taxon>
    </lineage>
</organism>
<proteinExistence type="predicted"/>
<dbReference type="GO" id="GO:0015485">
    <property type="term" value="F:cholesterol binding"/>
    <property type="evidence" value="ECO:0007669"/>
    <property type="project" value="InterPro"/>
</dbReference>
<evidence type="ECO:0000313" key="1">
    <source>
        <dbReference type="EMBL" id="NSL89233.1"/>
    </source>
</evidence>
<dbReference type="OrthoDB" id="662759at2"/>
<sequence>MVTINTGGGLTLQDILKNNKKSEIEFLRDSAWAGNAGKTLIFSSNEQVAPDNQLRLIYPGSLIQASGVATLKYVPIATYQSKVKPITVSISAPGKYVSGVISKPSASATRDFIGNIFTNVSGTELAGFQFDMNQFTYYDELKLAFGANVNVGSVFSVGASYGKDKVEKRTGLVAKFIQKNFTLDMDIPDGGNLLDSTVNPAALGPYSPLYISSVTYGRMGILKVESDYSYDEVRFAFNVAFKAGIVGGTVTVDAKTKEIIEHSSIMVKTVGGEGDEITKAINGYDEFRKYIQSGGNYSSQTPGFPLYFTLSYLSDHSVYSTVFNVNLPNK</sequence>
<accession>A0A9Q5D1Q1</accession>
<dbReference type="Pfam" id="PF01289">
    <property type="entry name" value="Thiol_cytolysin"/>
    <property type="match status" value="1"/>
</dbReference>
<dbReference type="SUPFAM" id="SSF56978">
    <property type="entry name" value="Perfringolysin"/>
    <property type="match status" value="1"/>
</dbReference>
<dbReference type="EMBL" id="RIAR02000001">
    <property type="protein sequence ID" value="NSL89233.1"/>
    <property type="molecule type" value="Genomic_DNA"/>
</dbReference>
<dbReference type="InterPro" id="IPR036359">
    <property type="entry name" value="Thiol_cytolysin_sf"/>
</dbReference>
<protein>
    <submittedName>
        <fullName evidence="1">Hemolysin</fullName>
    </submittedName>
</protein>